<protein>
    <submittedName>
        <fullName evidence="1">Uncharacterized protein</fullName>
    </submittedName>
</protein>
<name>A0AAW4PZ51_9EURY</name>
<keyword evidence="2" id="KW-1185">Reference proteome</keyword>
<organism evidence="1 2">
    <name type="scientific">Haloarcula rubra</name>
    <dbReference type="NCBI Taxonomy" id="2487747"/>
    <lineage>
        <taxon>Archaea</taxon>
        <taxon>Methanobacteriati</taxon>
        <taxon>Methanobacteriota</taxon>
        <taxon>Stenosarchaea group</taxon>
        <taxon>Halobacteria</taxon>
        <taxon>Halobacteriales</taxon>
        <taxon>Haloarculaceae</taxon>
        <taxon>Haloarcula</taxon>
    </lineage>
</organism>
<proteinExistence type="predicted"/>
<gene>
    <name evidence="1" type="ORF">EGH21_20835</name>
</gene>
<dbReference type="AlphaFoldDB" id="A0AAW4PZ51"/>
<reference evidence="1 2" key="1">
    <citation type="submission" date="2021-06" db="EMBL/GenBank/DDBJ databases">
        <title>Halomicroarcula sp. a new haloarchaeum isolated from saline soil.</title>
        <authorList>
            <person name="Duran-Viseras A."/>
            <person name="Sanchez-Porro C."/>
            <person name="Ventosa A."/>
        </authorList>
    </citation>
    <scope>NUCLEOTIDE SEQUENCE [LARGE SCALE GENOMIC DNA]</scope>
    <source>
        <strain evidence="1 2">F13</strain>
    </source>
</reference>
<dbReference type="Proteomes" id="UP001430377">
    <property type="component" value="Unassembled WGS sequence"/>
</dbReference>
<dbReference type="EMBL" id="RKLR01000014">
    <property type="protein sequence ID" value="MBX0325477.1"/>
    <property type="molecule type" value="Genomic_DNA"/>
</dbReference>
<sequence>MTTKPLDIGVLGYRSTATFFRLGSPAATTRRKNVGEKGRSLTLFARGTGETSA</sequence>
<evidence type="ECO:0000313" key="1">
    <source>
        <dbReference type="EMBL" id="MBX0325477.1"/>
    </source>
</evidence>
<accession>A0AAW4PZ51</accession>
<comment type="caution">
    <text evidence="1">The sequence shown here is derived from an EMBL/GenBank/DDBJ whole genome shotgun (WGS) entry which is preliminary data.</text>
</comment>
<evidence type="ECO:0000313" key="2">
    <source>
        <dbReference type="Proteomes" id="UP001430377"/>
    </source>
</evidence>
<dbReference type="RefSeq" id="WP_220620342.1">
    <property type="nucleotide sequence ID" value="NZ_RKLR01000014.1"/>
</dbReference>